<keyword evidence="2" id="KW-1185">Reference proteome</keyword>
<evidence type="ECO:0000313" key="1">
    <source>
        <dbReference type="EMBL" id="RJG08660.1"/>
    </source>
</evidence>
<dbReference type="EMBL" id="QYUR01000008">
    <property type="protein sequence ID" value="RJG08660.1"/>
    <property type="molecule type" value="Genomic_DNA"/>
</dbReference>
<gene>
    <name evidence="1" type="ORF">D3879_22465</name>
</gene>
<organism evidence="1 2">
    <name type="scientific">Pseudomonas cavernicola</name>
    <dbReference type="NCBI Taxonomy" id="2320866"/>
    <lineage>
        <taxon>Bacteria</taxon>
        <taxon>Pseudomonadati</taxon>
        <taxon>Pseudomonadota</taxon>
        <taxon>Gammaproteobacteria</taxon>
        <taxon>Pseudomonadales</taxon>
        <taxon>Pseudomonadaceae</taxon>
        <taxon>Pseudomonas</taxon>
    </lineage>
</organism>
<proteinExistence type="predicted"/>
<dbReference type="Proteomes" id="UP000284021">
    <property type="component" value="Unassembled WGS sequence"/>
</dbReference>
<comment type="caution">
    <text evidence="1">The sequence shown here is derived from an EMBL/GenBank/DDBJ whole genome shotgun (WGS) entry which is preliminary data.</text>
</comment>
<sequence length="69" mass="7746">MTTQPVIHTFNTGRQYTAHGQRIAYAELGRREDEFGRMIQVAFADVDRQIVGVVTLYEEPVSPSDVSSC</sequence>
<dbReference type="RefSeq" id="WP_119956462.1">
    <property type="nucleotide sequence ID" value="NZ_QYUR01000008.1"/>
</dbReference>
<protein>
    <submittedName>
        <fullName evidence="1">Uncharacterized protein</fullName>
    </submittedName>
</protein>
<accession>A0A418X881</accession>
<name>A0A418X881_9PSED</name>
<dbReference type="AlphaFoldDB" id="A0A418X881"/>
<evidence type="ECO:0000313" key="2">
    <source>
        <dbReference type="Proteomes" id="UP000284021"/>
    </source>
</evidence>
<reference evidence="1 2" key="1">
    <citation type="submission" date="2018-09" db="EMBL/GenBank/DDBJ databases">
        <authorList>
            <person name="Zhu H."/>
        </authorList>
    </citation>
    <scope>NUCLEOTIDE SEQUENCE [LARGE SCALE GENOMIC DNA]</scope>
    <source>
        <strain evidence="1 2">K1S02-6</strain>
    </source>
</reference>